<feature type="transmembrane region" description="Helical" evidence="2">
    <location>
        <begin position="66"/>
        <end position="88"/>
    </location>
</feature>
<dbReference type="Proteomes" id="UP000596742">
    <property type="component" value="Unassembled WGS sequence"/>
</dbReference>
<feature type="region of interest" description="Disordered" evidence="1">
    <location>
        <begin position="197"/>
        <end position="282"/>
    </location>
</feature>
<feature type="compositionally biased region" description="Polar residues" evidence="1">
    <location>
        <begin position="273"/>
        <end position="282"/>
    </location>
</feature>
<reference evidence="3" key="1">
    <citation type="submission" date="2018-11" db="EMBL/GenBank/DDBJ databases">
        <authorList>
            <person name="Alioto T."/>
            <person name="Alioto T."/>
        </authorList>
    </citation>
    <scope>NUCLEOTIDE SEQUENCE</scope>
</reference>
<dbReference type="AlphaFoldDB" id="A0A8B6CBE8"/>
<keyword evidence="2" id="KW-0472">Membrane</keyword>
<accession>A0A8B6CBE8</accession>
<evidence type="ECO:0000256" key="2">
    <source>
        <dbReference type="SAM" id="Phobius"/>
    </source>
</evidence>
<organism evidence="3 4">
    <name type="scientific">Mytilus galloprovincialis</name>
    <name type="common">Mediterranean mussel</name>
    <dbReference type="NCBI Taxonomy" id="29158"/>
    <lineage>
        <taxon>Eukaryota</taxon>
        <taxon>Metazoa</taxon>
        <taxon>Spiralia</taxon>
        <taxon>Lophotrochozoa</taxon>
        <taxon>Mollusca</taxon>
        <taxon>Bivalvia</taxon>
        <taxon>Autobranchia</taxon>
        <taxon>Pteriomorphia</taxon>
        <taxon>Mytilida</taxon>
        <taxon>Mytiloidea</taxon>
        <taxon>Mytilidae</taxon>
        <taxon>Mytilinae</taxon>
        <taxon>Mytilus</taxon>
    </lineage>
</organism>
<sequence length="282" mass="33031">MSVSDWQQSQQEISKNWIGIANLQSGTSYEVRLSVTNGVNTASSDIDIIKTKGKPAAFSLGANLNWFVGLVISVLIIIALAALIYRLYKRRPEPTKERPYTAPPRRRDDYEDDRSTQDIVHKSFGSLNKGYDNYNYSDRDYHGDDRGYRDDDEYSRGSYDDEEWKADDDFLRRRDDERYDDYDKRYDSDYKREQDDDYNIDYRYKDDGRRYSTDRSDNNRYRNGERDFQPNSRRPYRTPSYDNRSSSSNDEDVDLQEPTKFGDDGYPVDTETSETPGASSLV</sequence>
<feature type="compositionally biased region" description="Basic and acidic residues" evidence="1">
    <location>
        <begin position="197"/>
        <end position="228"/>
    </location>
</feature>
<keyword evidence="2" id="KW-1133">Transmembrane helix</keyword>
<evidence type="ECO:0000256" key="1">
    <source>
        <dbReference type="SAM" id="MobiDB-lite"/>
    </source>
</evidence>
<feature type="compositionally biased region" description="Basic and acidic residues" evidence="1">
    <location>
        <begin position="137"/>
        <end position="159"/>
    </location>
</feature>
<proteinExistence type="predicted"/>
<keyword evidence="4" id="KW-1185">Reference proteome</keyword>
<comment type="caution">
    <text evidence="3">The sequence shown here is derived from an EMBL/GenBank/DDBJ whole genome shotgun (WGS) entry which is preliminary data.</text>
</comment>
<evidence type="ECO:0000313" key="3">
    <source>
        <dbReference type="EMBL" id="VDI02191.1"/>
    </source>
</evidence>
<keyword evidence="2" id="KW-0812">Transmembrane</keyword>
<gene>
    <name evidence="3" type="ORF">MGAL_10B046145</name>
</gene>
<dbReference type="OrthoDB" id="10367537at2759"/>
<name>A0A8B6CBE8_MYTGA</name>
<protein>
    <submittedName>
        <fullName evidence="3">Uncharacterized protein</fullName>
    </submittedName>
</protein>
<dbReference type="EMBL" id="UYJE01001439">
    <property type="protein sequence ID" value="VDI02191.1"/>
    <property type="molecule type" value="Genomic_DNA"/>
</dbReference>
<feature type="region of interest" description="Disordered" evidence="1">
    <location>
        <begin position="135"/>
        <end position="160"/>
    </location>
</feature>
<feature type="region of interest" description="Disordered" evidence="1">
    <location>
        <begin position="94"/>
        <end position="115"/>
    </location>
</feature>
<evidence type="ECO:0000313" key="4">
    <source>
        <dbReference type="Proteomes" id="UP000596742"/>
    </source>
</evidence>